<dbReference type="EMBL" id="CP074129">
    <property type="protein sequence ID" value="QUS59050.1"/>
    <property type="molecule type" value="Genomic_DNA"/>
</dbReference>
<geneLocation type="plasmid" evidence="2 3">
    <name>pAb134-03</name>
</geneLocation>
<evidence type="ECO:0000313" key="2">
    <source>
        <dbReference type="EMBL" id="QUS59050.1"/>
    </source>
</evidence>
<dbReference type="InterPro" id="IPR049675">
    <property type="entry name" value="QatB"/>
</dbReference>
<feature type="region of interest" description="Disordered" evidence="1">
    <location>
        <begin position="1"/>
        <end position="120"/>
    </location>
</feature>
<proteinExistence type="predicted"/>
<feature type="compositionally biased region" description="Low complexity" evidence="1">
    <location>
        <begin position="21"/>
        <end position="37"/>
    </location>
</feature>
<keyword evidence="2" id="KW-0614">Plasmid</keyword>
<evidence type="ECO:0000256" key="1">
    <source>
        <dbReference type="SAM" id="MobiDB-lite"/>
    </source>
</evidence>
<dbReference type="NCBIfam" id="NF041924">
    <property type="entry name" value="QatB"/>
    <property type="match status" value="1"/>
</dbReference>
<sequence>MGTSNAFGGAGGGTPLIPSWLDDAAGGSGALAPSPGNNGDGANGDDGGEPSPNTPVPDAPAPRKTTPAPGASDRFTSARTNFSKFSRSGGNDQKSLGRAASNYVSKSVGGARQAARRMGSSRTSGAGLVNFLNSASFNGAREALRSLNLDGLAGRPIEQVFAGLADFICPAGGSIDEGIARDAFIETIADLANAGVTNIDQLEAGQIQTVFELYVTHTIEARICNDIGTKILTLPSDVQEVQRVQMQLRDFIQRGVSDAVNASGVNIQSLSPNQVTGFVDQIYEAAFEALQTIGEGMAK</sequence>
<name>A0ABX8AYZ2_9HYPH</name>
<keyword evidence="3" id="KW-1185">Reference proteome</keyword>
<gene>
    <name evidence="2" type="ORF">KGB56_25895</name>
</gene>
<dbReference type="RefSeq" id="WP_075701409.1">
    <property type="nucleotide sequence ID" value="NZ_CP074129.1"/>
</dbReference>
<accession>A0ABX8AYZ2</accession>
<dbReference type="Proteomes" id="UP000680706">
    <property type="component" value="Plasmid pAb134-03"/>
</dbReference>
<feature type="compositionally biased region" description="Polar residues" evidence="1">
    <location>
        <begin position="74"/>
        <end position="94"/>
    </location>
</feature>
<reference evidence="2 3" key="1">
    <citation type="journal article" date="2021" name="Angew. Chem. Int. Ed. Engl.">
        <title>A novel family of nonribosomal peptides modulate collective behavior in Pseudovibrio bacteria isolated from marine sponges.</title>
        <authorList>
            <person name="Ioca L.P."/>
            <person name="Dai Y."/>
            <person name="Kunakom S."/>
            <person name="Diaz-Espinosa J."/>
            <person name="Krunic A."/>
            <person name="Crnkovic C.M."/>
            <person name="Orjala J."/>
            <person name="Sanchez L.M."/>
            <person name="Ferreira A.G."/>
            <person name="Berlinck R.G.S."/>
            <person name="Eustaquio A.S."/>
        </authorList>
    </citation>
    <scope>NUCLEOTIDE SEQUENCE [LARGE SCALE GENOMIC DNA]</scope>
    <source>
        <strain evidence="2 3">Ab134</strain>
        <plasmid evidence="2 3">pAb134-03</plasmid>
    </source>
</reference>
<protein>
    <submittedName>
        <fullName evidence="2">Uncharacterized protein</fullName>
    </submittedName>
</protein>
<organism evidence="2 3">
    <name type="scientific">Pseudovibrio brasiliensis</name>
    <dbReference type="NCBI Taxonomy" id="1898042"/>
    <lineage>
        <taxon>Bacteria</taxon>
        <taxon>Pseudomonadati</taxon>
        <taxon>Pseudomonadota</taxon>
        <taxon>Alphaproteobacteria</taxon>
        <taxon>Hyphomicrobiales</taxon>
        <taxon>Stappiaceae</taxon>
        <taxon>Pseudovibrio</taxon>
    </lineage>
</organism>
<evidence type="ECO:0000313" key="3">
    <source>
        <dbReference type="Proteomes" id="UP000680706"/>
    </source>
</evidence>